<comment type="similarity">
    <text evidence="2">Belongs to the SusD family.</text>
</comment>
<evidence type="ECO:0000259" key="6">
    <source>
        <dbReference type="Pfam" id="PF07980"/>
    </source>
</evidence>
<organism evidence="7 8">
    <name type="scientific">Anseongella ginsenosidimutans</name>
    <dbReference type="NCBI Taxonomy" id="496056"/>
    <lineage>
        <taxon>Bacteria</taxon>
        <taxon>Pseudomonadati</taxon>
        <taxon>Bacteroidota</taxon>
        <taxon>Sphingobacteriia</taxon>
        <taxon>Sphingobacteriales</taxon>
        <taxon>Sphingobacteriaceae</taxon>
        <taxon>Anseongella</taxon>
    </lineage>
</organism>
<dbReference type="Proteomes" id="UP000295807">
    <property type="component" value="Unassembled WGS sequence"/>
</dbReference>
<feature type="domain" description="RagB/SusD" evidence="6">
    <location>
        <begin position="268"/>
        <end position="595"/>
    </location>
</feature>
<accession>A0A4R3KV62</accession>
<dbReference type="RefSeq" id="WP_132128077.1">
    <property type="nucleotide sequence ID" value="NZ_CP042432.1"/>
</dbReference>
<protein>
    <submittedName>
        <fullName evidence="7">Putative outer membrane starch-binding protein</fullName>
    </submittedName>
</protein>
<dbReference type="Pfam" id="PF07980">
    <property type="entry name" value="SusD_RagB"/>
    <property type="match status" value="1"/>
</dbReference>
<keyword evidence="4" id="KW-0472">Membrane</keyword>
<proteinExistence type="inferred from homology"/>
<keyword evidence="3" id="KW-0732">Signal</keyword>
<evidence type="ECO:0000256" key="2">
    <source>
        <dbReference type="ARBA" id="ARBA00006275"/>
    </source>
</evidence>
<dbReference type="PROSITE" id="PS51257">
    <property type="entry name" value="PROKAR_LIPOPROTEIN"/>
    <property type="match status" value="1"/>
</dbReference>
<dbReference type="SUPFAM" id="SSF48452">
    <property type="entry name" value="TPR-like"/>
    <property type="match status" value="1"/>
</dbReference>
<dbReference type="OrthoDB" id="5694214at2"/>
<name>A0A4R3KV62_9SPHI</name>
<evidence type="ECO:0000256" key="1">
    <source>
        <dbReference type="ARBA" id="ARBA00004442"/>
    </source>
</evidence>
<gene>
    <name evidence="7" type="ORF">EDD80_102162</name>
</gene>
<evidence type="ECO:0000256" key="3">
    <source>
        <dbReference type="ARBA" id="ARBA00022729"/>
    </source>
</evidence>
<reference evidence="7 8" key="1">
    <citation type="submission" date="2019-03" db="EMBL/GenBank/DDBJ databases">
        <title>Genomic Encyclopedia of Type Strains, Phase IV (KMG-IV): sequencing the most valuable type-strain genomes for metagenomic binning, comparative biology and taxonomic classification.</title>
        <authorList>
            <person name="Goeker M."/>
        </authorList>
    </citation>
    <scope>NUCLEOTIDE SEQUENCE [LARGE SCALE GENOMIC DNA]</scope>
    <source>
        <strain evidence="7 8">DSM 21100</strain>
    </source>
</reference>
<dbReference type="AlphaFoldDB" id="A0A4R3KV62"/>
<dbReference type="Gene3D" id="1.25.40.390">
    <property type="match status" value="1"/>
</dbReference>
<sequence>MKKLILLISCLAGLTSCKKDFLDRYPQTDISPELFFKSEEDLSLYINGLLSIPGKGDYQADQNSDNTTTTAAIEIKNMMTGTPSSQTIGGGWSWGRLRDINYFLDNYGKAEVAEEVKAHYAGLARYYRAVFYFNMVQRYSDVPWYSHALNPEDEEMYKGRDPRALVVDSIMADLAYAAASVRESVPSGTPDTWAVKLFYARAALHEGTFRKYHSELGLESSAGAFLEKAASLAGEIISSGNFAVHNTGNPGQDYAALFNSQDLLSNSEVILANIYDVNKDRGSDINSTVFGDYEQAPSRDLVQTYLNSDGTRYTELPGYETFGFVQEFSNRDPRLRQTLAYPGWVRQSDGTPYVQRLNKNFTGYHQLKGYSNSTSSIINGSVDFPAYRYAEALLIYAEAKAELDQLTQADLDISLNLLRDRAGLPRLDMALANANPDSFLEAKYPTLDGTNKGVLLEIRRERRVEFALEGYRYDDLMRWHAGKLLENIPEGMYFPGLGKFDLTGDGIEDIMLIDKDSDIPAEDQKEKNSLGVVLTYYKAGTINDDVTVYLENGNNGGTMVTETAPRQFIEPKYYYRPIPRQQVVLNPELEQLFGWE</sequence>
<evidence type="ECO:0000256" key="4">
    <source>
        <dbReference type="ARBA" id="ARBA00023136"/>
    </source>
</evidence>
<dbReference type="InterPro" id="IPR011990">
    <property type="entry name" value="TPR-like_helical_dom_sf"/>
</dbReference>
<keyword evidence="5" id="KW-0998">Cell outer membrane</keyword>
<comment type="caution">
    <text evidence="7">The sequence shown here is derived from an EMBL/GenBank/DDBJ whole genome shotgun (WGS) entry which is preliminary data.</text>
</comment>
<evidence type="ECO:0000256" key="5">
    <source>
        <dbReference type="ARBA" id="ARBA00023237"/>
    </source>
</evidence>
<dbReference type="InterPro" id="IPR012944">
    <property type="entry name" value="SusD_RagB_dom"/>
</dbReference>
<keyword evidence="8" id="KW-1185">Reference proteome</keyword>
<dbReference type="EMBL" id="SMAD01000002">
    <property type="protein sequence ID" value="TCS88971.1"/>
    <property type="molecule type" value="Genomic_DNA"/>
</dbReference>
<evidence type="ECO:0000313" key="7">
    <source>
        <dbReference type="EMBL" id="TCS88971.1"/>
    </source>
</evidence>
<dbReference type="GO" id="GO:0009279">
    <property type="term" value="C:cell outer membrane"/>
    <property type="evidence" value="ECO:0007669"/>
    <property type="project" value="UniProtKB-SubCell"/>
</dbReference>
<comment type="subcellular location">
    <subcellularLocation>
        <location evidence="1">Cell outer membrane</location>
    </subcellularLocation>
</comment>
<evidence type="ECO:0000313" key="8">
    <source>
        <dbReference type="Proteomes" id="UP000295807"/>
    </source>
</evidence>